<accession>A0A8S3TD11</accession>
<proteinExistence type="predicted"/>
<dbReference type="OrthoDB" id="6178605at2759"/>
<reference evidence="2" key="1">
    <citation type="submission" date="2021-03" db="EMBL/GenBank/DDBJ databases">
        <authorList>
            <person name="Bekaert M."/>
        </authorList>
    </citation>
    <scope>NUCLEOTIDE SEQUENCE</scope>
</reference>
<feature type="compositionally biased region" description="Basic and acidic residues" evidence="1">
    <location>
        <begin position="50"/>
        <end position="72"/>
    </location>
</feature>
<feature type="compositionally biased region" description="Polar residues" evidence="1">
    <location>
        <begin position="235"/>
        <end position="248"/>
    </location>
</feature>
<name>A0A8S3TD11_MYTED</name>
<feature type="compositionally biased region" description="Basic and acidic residues" evidence="1">
    <location>
        <begin position="254"/>
        <end position="264"/>
    </location>
</feature>
<feature type="region of interest" description="Disordered" evidence="1">
    <location>
        <begin position="228"/>
        <end position="264"/>
    </location>
</feature>
<dbReference type="SUPFAM" id="SSF52266">
    <property type="entry name" value="SGNH hydrolase"/>
    <property type="match status" value="1"/>
</dbReference>
<gene>
    <name evidence="2" type="ORF">MEDL_44400</name>
</gene>
<protein>
    <submittedName>
        <fullName evidence="2">Uncharacterized protein</fullName>
    </submittedName>
</protein>
<feature type="region of interest" description="Disordered" evidence="1">
    <location>
        <begin position="50"/>
        <end position="78"/>
    </location>
</feature>
<keyword evidence="3" id="KW-1185">Reference proteome</keyword>
<sequence length="553" mass="64328">MMKKGGGEPDQLINTMPLESPLNVDTQVYKTDQKVSNDFKEKSNLVVIRKEGENNDKLSTDSDLDTEQKETEIEQEGMNESLPDKDIIEVLHTIESDHISQTVSLKNDVQSVQIGNNQILEITKQFDTKLESLEKGFLNQLILLSEKIEHNIDKNNVNSTNHKCETDHDDCGKFIETLIELTTKISGLESKFEKFDFKNKAKQDIEDETEPNIQVNVDLHNKFSILENEPEESETGNSHISYISEKTLTNNENESSKTEESKKNERCDLNDKYITTDLWIIGSSVTKHINPKVMYKDKKVIVATLKDKTVGGAKKHIENEGIKATVTLFQIGSNDLNKKVPSEVLQEVEDLVYTYQKCIPTTKIVLCELLPRFQRNTIWRKMYEKRRVEFNLGLKEISDHYNCNLVTSPPLKEDDIIDGIHPSIETGVPKLVRAYKKILNKMMGLKEYFDNWPNKSTNQNYQNRNKHVNKPRYNTDRYGEPYMYTREQRNNYNYGKNEQQNSYMYSQSGPSNQNHNEYWHDKSKMQESFHHKDENTQEKLKWVLTSLMKELYN</sequence>
<organism evidence="2 3">
    <name type="scientific">Mytilus edulis</name>
    <name type="common">Blue mussel</name>
    <dbReference type="NCBI Taxonomy" id="6550"/>
    <lineage>
        <taxon>Eukaryota</taxon>
        <taxon>Metazoa</taxon>
        <taxon>Spiralia</taxon>
        <taxon>Lophotrochozoa</taxon>
        <taxon>Mollusca</taxon>
        <taxon>Bivalvia</taxon>
        <taxon>Autobranchia</taxon>
        <taxon>Pteriomorphia</taxon>
        <taxon>Mytilida</taxon>
        <taxon>Mytiloidea</taxon>
        <taxon>Mytilidae</taxon>
        <taxon>Mytilinae</taxon>
        <taxon>Mytilus</taxon>
    </lineage>
</organism>
<evidence type="ECO:0000313" key="3">
    <source>
        <dbReference type="Proteomes" id="UP000683360"/>
    </source>
</evidence>
<dbReference type="InterPro" id="IPR036514">
    <property type="entry name" value="SGNH_hydro_sf"/>
</dbReference>
<dbReference type="Gene3D" id="3.40.50.1110">
    <property type="entry name" value="SGNH hydrolase"/>
    <property type="match status" value="1"/>
</dbReference>
<dbReference type="AlphaFoldDB" id="A0A8S3TD11"/>
<dbReference type="EMBL" id="CAJPWZ010002149">
    <property type="protein sequence ID" value="CAG2231511.1"/>
    <property type="molecule type" value="Genomic_DNA"/>
</dbReference>
<evidence type="ECO:0000313" key="2">
    <source>
        <dbReference type="EMBL" id="CAG2231511.1"/>
    </source>
</evidence>
<comment type="caution">
    <text evidence="2">The sequence shown here is derived from an EMBL/GenBank/DDBJ whole genome shotgun (WGS) entry which is preliminary data.</text>
</comment>
<feature type="region of interest" description="Disordered" evidence="1">
    <location>
        <begin position="456"/>
        <end position="478"/>
    </location>
</feature>
<evidence type="ECO:0000256" key="1">
    <source>
        <dbReference type="SAM" id="MobiDB-lite"/>
    </source>
</evidence>
<dbReference type="Proteomes" id="UP000683360">
    <property type="component" value="Unassembled WGS sequence"/>
</dbReference>